<feature type="domain" description="Myb-like" evidence="3">
    <location>
        <begin position="212"/>
        <end position="262"/>
    </location>
</feature>
<feature type="domain" description="HTH myb-type" evidence="4">
    <location>
        <begin position="212"/>
        <end position="266"/>
    </location>
</feature>
<dbReference type="FunFam" id="1.10.10.60:FF:000010">
    <property type="entry name" value="Transcriptional activator Myb isoform A"/>
    <property type="match status" value="1"/>
</dbReference>
<gene>
    <name evidence="5" type="ORF">IFM89_038784</name>
</gene>
<protein>
    <recommendedName>
        <fullName evidence="7">Transcription factor MYB98</fullName>
    </recommendedName>
</protein>
<dbReference type="OrthoDB" id="2143914at2759"/>
<dbReference type="PROSITE" id="PS51294">
    <property type="entry name" value="HTH_MYB"/>
    <property type="match status" value="2"/>
</dbReference>
<organism evidence="5 6">
    <name type="scientific">Coptis chinensis</name>
    <dbReference type="NCBI Taxonomy" id="261450"/>
    <lineage>
        <taxon>Eukaryota</taxon>
        <taxon>Viridiplantae</taxon>
        <taxon>Streptophyta</taxon>
        <taxon>Embryophyta</taxon>
        <taxon>Tracheophyta</taxon>
        <taxon>Spermatophyta</taxon>
        <taxon>Magnoliopsida</taxon>
        <taxon>Ranunculales</taxon>
        <taxon>Ranunculaceae</taxon>
        <taxon>Coptidoideae</taxon>
        <taxon>Coptis</taxon>
    </lineage>
</organism>
<dbReference type="GO" id="GO:0005634">
    <property type="term" value="C:nucleus"/>
    <property type="evidence" value="ECO:0007669"/>
    <property type="project" value="TreeGrafter"/>
</dbReference>
<dbReference type="InterPro" id="IPR009057">
    <property type="entry name" value="Homeodomain-like_sf"/>
</dbReference>
<evidence type="ECO:0000313" key="6">
    <source>
        <dbReference type="Proteomes" id="UP000631114"/>
    </source>
</evidence>
<keyword evidence="1" id="KW-0677">Repeat</keyword>
<dbReference type="InterPro" id="IPR050560">
    <property type="entry name" value="MYB_TF"/>
</dbReference>
<evidence type="ECO:0008006" key="7">
    <source>
        <dbReference type="Google" id="ProtNLM"/>
    </source>
</evidence>
<dbReference type="Gene3D" id="1.10.10.60">
    <property type="entry name" value="Homeodomain-like"/>
    <property type="match status" value="2"/>
</dbReference>
<dbReference type="CDD" id="cd00167">
    <property type="entry name" value="SANT"/>
    <property type="match status" value="2"/>
</dbReference>
<dbReference type="EMBL" id="JADFTS010000001">
    <property type="protein sequence ID" value="KAF9626689.1"/>
    <property type="molecule type" value="Genomic_DNA"/>
</dbReference>
<evidence type="ECO:0000259" key="4">
    <source>
        <dbReference type="PROSITE" id="PS51294"/>
    </source>
</evidence>
<dbReference type="Proteomes" id="UP000631114">
    <property type="component" value="Unassembled WGS sequence"/>
</dbReference>
<comment type="caution">
    <text evidence="5">The sequence shown here is derived from an EMBL/GenBank/DDBJ whole genome shotgun (WGS) entry which is preliminary data.</text>
</comment>
<keyword evidence="6" id="KW-1185">Reference proteome</keyword>
<name>A0A835IZP8_9MAGN</name>
<dbReference type="InterPro" id="IPR001005">
    <property type="entry name" value="SANT/Myb"/>
</dbReference>
<sequence length="401" mass="45867">MDMLLSSGKTSLDQESSPKVSLEDSILHFDHSCFNVVMASNSNSGIPNPSMDILDVFSCANPINVDMFDSKPFTGEGGMEDYYQNMDFFTCPQPAFSEGLVQNLHTQMFMAFQEHNVAPMLNFAIPDENSCITVDNRFDKEACPNNENDMHIPSIGSDRRINVSRGQWTVEEDRKLAGLVKRYGDKHWTYISQKMSGRIGKQCRERWHNHLRPNIKKDTWTDDEDRAFIRAHKELGNKWAEIAKRLPGRTENSIKNHWNATKRKQFARRRRRRSSKYTSSSILQNYIKCIGPEAARGPFRRRISSAFPLNDTIKPIQEQLGSLDSKNNQPPDSNDNCSEIAIPDFVLYDFDMSFFDEDMACPPALHDLNLDTVMPLGAAPLPQLEVKKEIDLLEMISQDNF</sequence>
<evidence type="ECO:0000313" key="5">
    <source>
        <dbReference type="EMBL" id="KAF9626689.1"/>
    </source>
</evidence>
<dbReference type="GO" id="GO:0000978">
    <property type="term" value="F:RNA polymerase II cis-regulatory region sequence-specific DNA binding"/>
    <property type="evidence" value="ECO:0007669"/>
    <property type="project" value="TreeGrafter"/>
</dbReference>
<proteinExistence type="predicted"/>
<dbReference type="PANTHER" id="PTHR45614:SF285">
    <property type="entry name" value="TRANSCRIPTION FACTOR MYB98"/>
    <property type="match status" value="1"/>
</dbReference>
<evidence type="ECO:0000259" key="3">
    <source>
        <dbReference type="PROSITE" id="PS50090"/>
    </source>
</evidence>
<dbReference type="AlphaFoldDB" id="A0A835IZP8"/>
<feature type="domain" description="HTH myb-type" evidence="4">
    <location>
        <begin position="160"/>
        <end position="211"/>
    </location>
</feature>
<evidence type="ECO:0000256" key="2">
    <source>
        <dbReference type="ARBA" id="ARBA00023125"/>
    </source>
</evidence>
<accession>A0A835IZP8</accession>
<dbReference type="SUPFAM" id="SSF46689">
    <property type="entry name" value="Homeodomain-like"/>
    <property type="match status" value="1"/>
</dbReference>
<reference evidence="5 6" key="1">
    <citation type="submission" date="2020-10" db="EMBL/GenBank/DDBJ databases">
        <title>The Coptis chinensis genome and diversification of protoberbering-type alkaloids.</title>
        <authorList>
            <person name="Wang B."/>
            <person name="Shu S."/>
            <person name="Song C."/>
            <person name="Liu Y."/>
        </authorList>
    </citation>
    <scope>NUCLEOTIDE SEQUENCE [LARGE SCALE GENOMIC DNA]</scope>
    <source>
        <strain evidence="5">HL-2020</strain>
        <tissue evidence="5">Leaf</tissue>
    </source>
</reference>
<dbReference type="InterPro" id="IPR017930">
    <property type="entry name" value="Myb_dom"/>
</dbReference>
<keyword evidence="2" id="KW-0238">DNA-binding</keyword>
<feature type="domain" description="Myb-like" evidence="3">
    <location>
        <begin position="160"/>
        <end position="211"/>
    </location>
</feature>
<dbReference type="Pfam" id="PF13921">
    <property type="entry name" value="Myb_DNA-bind_6"/>
    <property type="match status" value="1"/>
</dbReference>
<dbReference type="PROSITE" id="PS50090">
    <property type="entry name" value="MYB_LIKE"/>
    <property type="match status" value="2"/>
</dbReference>
<dbReference type="GO" id="GO:0000981">
    <property type="term" value="F:DNA-binding transcription factor activity, RNA polymerase II-specific"/>
    <property type="evidence" value="ECO:0007669"/>
    <property type="project" value="TreeGrafter"/>
</dbReference>
<evidence type="ECO:0000256" key="1">
    <source>
        <dbReference type="ARBA" id="ARBA00022737"/>
    </source>
</evidence>
<dbReference type="SMART" id="SM00717">
    <property type="entry name" value="SANT"/>
    <property type="match status" value="2"/>
</dbReference>
<dbReference type="PANTHER" id="PTHR45614">
    <property type="entry name" value="MYB PROTEIN-RELATED"/>
    <property type="match status" value="1"/>
</dbReference>